<evidence type="ECO:0000313" key="3">
    <source>
        <dbReference type="Proteomes" id="UP000267029"/>
    </source>
</evidence>
<name>A0A0R3UIM6_MESCO</name>
<dbReference type="Proteomes" id="UP000267029">
    <property type="component" value="Unassembled WGS sequence"/>
</dbReference>
<accession>A0A0R3UIM6</accession>
<feature type="compositionally biased region" description="Acidic residues" evidence="1">
    <location>
        <begin position="267"/>
        <end position="277"/>
    </location>
</feature>
<evidence type="ECO:0000313" key="2">
    <source>
        <dbReference type="EMBL" id="VDD81289.1"/>
    </source>
</evidence>
<evidence type="ECO:0000256" key="1">
    <source>
        <dbReference type="SAM" id="MobiDB-lite"/>
    </source>
</evidence>
<dbReference type="EMBL" id="UXSR01005347">
    <property type="protein sequence ID" value="VDD81289.1"/>
    <property type="molecule type" value="Genomic_DNA"/>
</dbReference>
<organism evidence="2 3">
    <name type="scientific">Mesocestoides corti</name>
    <name type="common">Flatworm</name>
    <dbReference type="NCBI Taxonomy" id="53468"/>
    <lineage>
        <taxon>Eukaryota</taxon>
        <taxon>Metazoa</taxon>
        <taxon>Spiralia</taxon>
        <taxon>Lophotrochozoa</taxon>
        <taxon>Platyhelminthes</taxon>
        <taxon>Cestoda</taxon>
        <taxon>Eucestoda</taxon>
        <taxon>Cyclophyllidea</taxon>
        <taxon>Mesocestoididae</taxon>
        <taxon>Mesocestoides</taxon>
    </lineage>
</organism>
<dbReference type="AlphaFoldDB" id="A0A0R3UIM6"/>
<keyword evidence="3" id="KW-1185">Reference proteome</keyword>
<dbReference type="OrthoDB" id="6257334at2759"/>
<feature type="region of interest" description="Disordered" evidence="1">
    <location>
        <begin position="258"/>
        <end position="277"/>
    </location>
</feature>
<sequence>MMSPPVDELPSEPSDLIGLISCRSHGYGSWCWEIIGVPGTTEASTVIFEESEGQSEYPNRSLKCSNYRKLPWLYELDLQEDLVSPSRQSIMPDRPRRNRSYFAGRNTASAATRESIYRIQNGDFHRINLASPVILATGSLAWKHANDIKVKLGSHCIYFNNSEYFKTAAKVIENEYNRKCEQQEKAREESEMSRMILQKVNSPSACCPPSFCSSSKSPYKISVWVPSSMMDRASSFLDVMRESGTSKPLFESRPWRKDDLEMNGLEEAGESSSTDDEMTVKEAYKSAFQLLSSHLSNLEKNVHFLLEHSESSVTSTD</sequence>
<gene>
    <name evidence="2" type="ORF">MCOS_LOCUS7292</name>
</gene>
<proteinExistence type="predicted"/>
<protein>
    <submittedName>
        <fullName evidence="2">Uncharacterized protein</fullName>
    </submittedName>
</protein>
<reference evidence="2 3" key="1">
    <citation type="submission" date="2018-10" db="EMBL/GenBank/DDBJ databases">
        <authorList>
            <consortium name="Pathogen Informatics"/>
        </authorList>
    </citation>
    <scope>NUCLEOTIDE SEQUENCE [LARGE SCALE GENOMIC DNA]</scope>
</reference>